<keyword evidence="3" id="KW-1185">Reference proteome</keyword>
<feature type="transmembrane region" description="Helical" evidence="1">
    <location>
        <begin position="167"/>
        <end position="188"/>
    </location>
</feature>
<keyword evidence="1" id="KW-1133">Transmembrane helix</keyword>
<keyword evidence="1" id="KW-0812">Transmembrane</keyword>
<comment type="caution">
    <text evidence="2">The sequence shown here is derived from an EMBL/GenBank/DDBJ whole genome shotgun (WGS) entry which is preliminary data.</text>
</comment>
<protein>
    <recommendedName>
        <fullName evidence="4">DUF4239 domain-containing protein</fullName>
    </recommendedName>
</protein>
<accession>A0ABP7AWJ2</accession>
<organism evidence="2 3">
    <name type="scientific">Lentzea roselyniae</name>
    <dbReference type="NCBI Taxonomy" id="531940"/>
    <lineage>
        <taxon>Bacteria</taxon>
        <taxon>Bacillati</taxon>
        <taxon>Actinomycetota</taxon>
        <taxon>Actinomycetes</taxon>
        <taxon>Pseudonocardiales</taxon>
        <taxon>Pseudonocardiaceae</taxon>
        <taxon>Lentzea</taxon>
    </lineage>
</organism>
<dbReference type="RefSeq" id="WP_346130624.1">
    <property type="nucleotide sequence ID" value="NZ_BAABBE010000007.1"/>
</dbReference>
<proteinExistence type="predicted"/>
<evidence type="ECO:0000313" key="2">
    <source>
        <dbReference type="EMBL" id="GAA3642395.1"/>
    </source>
</evidence>
<evidence type="ECO:0000313" key="3">
    <source>
        <dbReference type="Proteomes" id="UP001500711"/>
    </source>
</evidence>
<feature type="transmembrane region" description="Helical" evidence="1">
    <location>
        <begin position="194"/>
        <end position="218"/>
    </location>
</feature>
<evidence type="ECO:0008006" key="4">
    <source>
        <dbReference type="Google" id="ProtNLM"/>
    </source>
</evidence>
<name>A0ABP7AWJ2_9PSEU</name>
<evidence type="ECO:0000256" key="1">
    <source>
        <dbReference type="SAM" id="Phobius"/>
    </source>
</evidence>
<dbReference type="EMBL" id="BAABBE010000007">
    <property type="protein sequence ID" value="GAA3642395.1"/>
    <property type="molecule type" value="Genomic_DNA"/>
</dbReference>
<reference evidence="3" key="1">
    <citation type="journal article" date="2019" name="Int. J. Syst. Evol. Microbiol.">
        <title>The Global Catalogue of Microorganisms (GCM) 10K type strain sequencing project: providing services to taxonomists for standard genome sequencing and annotation.</title>
        <authorList>
            <consortium name="The Broad Institute Genomics Platform"/>
            <consortium name="The Broad Institute Genome Sequencing Center for Infectious Disease"/>
            <person name="Wu L."/>
            <person name="Ma J."/>
        </authorList>
    </citation>
    <scope>NUCLEOTIDE SEQUENCE [LARGE SCALE GENOMIC DNA]</scope>
    <source>
        <strain evidence="3">JCM 17494</strain>
    </source>
</reference>
<keyword evidence="1" id="KW-0472">Membrane</keyword>
<gene>
    <name evidence="2" type="ORF">GCM10022267_31320</name>
</gene>
<dbReference type="InterPro" id="IPR025333">
    <property type="entry name" value="DUF4239"/>
</dbReference>
<dbReference type="Pfam" id="PF14023">
    <property type="entry name" value="Bestrophin-like"/>
    <property type="match status" value="1"/>
</dbReference>
<sequence>MVSALLVGGAILGAVLLLVLAGRRARARSGEFDIESLGFIGSVLNALFIAIVAFYIVIAWQSGDVAGSSTEAAGLVDLYWHTDAMPEQQRERVRGLIRDYTAEVADREWPAMAVGGSSQAADALLVSLHRAAATSDPAIGQAVDQNLRAITDNRRARVQQAGGDDAMLLLLLYGSFASGALMVLYPVLMGLSSGVHHVTAVVVPAASVGVVAVVELGLQHPFDGMNSVGPDAFHAAQKEFSKID</sequence>
<dbReference type="Proteomes" id="UP001500711">
    <property type="component" value="Unassembled WGS sequence"/>
</dbReference>
<feature type="transmembrane region" description="Helical" evidence="1">
    <location>
        <begin position="37"/>
        <end position="60"/>
    </location>
</feature>